<feature type="compositionally biased region" description="Polar residues" evidence="1">
    <location>
        <begin position="31"/>
        <end position="46"/>
    </location>
</feature>
<protein>
    <submittedName>
        <fullName evidence="3">Uncharacterized protein</fullName>
    </submittedName>
</protein>
<keyword evidence="2" id="KW-0812">Transmembrane</keyword>
<organism evidence="3 4">
    <name type="scientific">Thiothrix lacustris</name>
    <dbReference type="NCBI Taxonomy" id="525917"/>
    <lineage>
        <taxon>Bacteria</taxon>
        <taxon>Pseudomonadati</taxon>
        <taxon>Pseudomonadota</taxon>
        <taxon>Gammaproteobacteria</taxon>
        <taxon>Thiotrichales</taxon>
        <taxon>Thiotrichaceae</taxon>
        <taxon>Thiothrix</taxon>
    </lineage>
</organism>
<gene>
    <name evidence="3" type="ORF">RCF98_10030</name>
</gene>
<dbReference type="Proteomes" id="UP001236657">
    <property type="component" value="Chromosome"/>
</dbReference>
<keyword evidence="2" id="KW-1133">Transmembrane helix</keyword>
<evidence type="ECO:0000313" key="4">
    <source>
        <dbReference type="Proteomes" id="UP001236657"/>
    </source>
</evidence>
<dbReference type="EMBL" id="CP133218">
    <property type="protein sequence ID" value="WML89310.1"/>
    <property type="molecule type" value="Genomic_DNA"/>
</dbReference>
<dbReference type="RefSeq" id="WP_308893523.1">
    <property type="nucleotide sequence ID" value="NZ_CP133218.1"/>
</dbReference>
<feature type="transmembrane region" description="Helical" evidence="2">
    <location>
        <begin position="7"/>
        <end position="26"/>
    </location>
</feature>
<sequence length="354" mass="41155">MPADTRLLILISFSGVMLVAALSFLWKQGNNQSTPPHSATSNTTDAVTEPDTPPANQEQATKEIDLETYESTTYPELYGLRQEMIHQLQDLNTFFKQVGTWAETIPAQRPFLQQIIDIRWERSKQLQKAYLDLDHSRRAFWLHYHTGEDHHVRKMFDDEAIRLQKRIQDALGDSLAFQLAEADTIRKHLQSADELLKADKLPKPKKGQNPNTVFVPYSNQNRQRLIEVLTRKQENSILVNLNQLQQEEKQIRDKLAYMLEFQKINTDLLEETNLLILAWNKALIYNQYAQYRLLFATEALETTLLLGEPPNNRDYAWLLKELRELSPALLTQAEEERNVAAYSYNPAIDSQYRQ</sequence>
<evidence type="ECO:0000256" key="1">
    <source>
        <dbReference type="SAM" id="MobiDB-lite"/>
    </source>
</evidence>
<keyword evidence="2" id="KW-0472">Membrane</keyword>
<proteinExistence type="predicted"/>
<feature type="region of interest" description="Disordered" evidence="1">
    <location>
        <begin position="31"/>
        <end position="62"/>
    </location>
</feature>
<evidence type="ECO:0000313" key="3">
    <source>
        <dbReference type="EMBL" id="WML89310.1"/>
    </source>
</evidence>
<evidence type="ECO:0000256" key="2">
    <source>
        <dbReference type="SAM" id="Phobius"/>
    </source>
</evidence>
<name>A0ABY9MM75_9GAMM</name>
<keyword evidence="4" id="KW-1185">Reference proteome</keyword>
<reference evidence="3 4" key="1">
    <citation type="submission" date="2023-08" db="EMBL/GenBank/DDBJ databases">
        <title>New molecular markers tilS and rpoB for phylogenetic and monitoring studies of the genus Thiothrix biodiversity.</title>
        <authorList>
            <person name="Ravin N.V."/>
            <person name="Smolyakov D."/>
            <person name="Markov N.D."/>
            <person name="Beletsky A.V."/>
            <person name="Mardanov A.V."/>
            <person name="Rudenko T.S."/>
            <person name="Grabovich M.Y."/>
        </authorList>
    </citation>
    <scope>NUCLEOTIDE SEQUENCE [LARGE SCALE GENOMIC DNA]</scope>
    <source>
        <strain evidence="3 4">MK1</strain>
    </source>
</reference>
<accession>A0ABY9MM75</accession>